<dbReference type="SUPFAM" id="SSF53254">
    <property type="entry name" value="Phosphoglycerate mutase-like"/>
    <property type="match status" value="1"/>
</dbReference>
<dbReference type="Pfam" id="PF00300">
    <property type="entry name" value="His_Phos_1"/>
    <property type="match status" value="1"/>
</dbReference>
<evidence type="ECO:0008006" key="3">
    <source>
        <dbReference type="Google" id="ProtNLM"/>
    </source>
</evidence>
<proteinExistence type="predicted"/>
<dbReference type="InterPro" id="IPR050275">
    <property type="entry name" value="PGM_Phosphatase"/>
</dbReference>
<sequence length="199" mass="21588">MSGSHRLTLLRHGETASSGLLGQHDAPLSARGRQQMQQRWRELDAVDPVRAIATSDLARCRDFATGMATPMACHIDMAFRELACGALDGRNPAALGAADARAWQQWQTDPANTLPGGEDWAAFTARIDAGLRRWLAGDGAGGHHVLVTHGGVIKALLLHWLGLPPARHGQFWPGHAASISVWWDPDWPPVLLDLRLEAP</sequence>
<evidence type="ECO:0000313" key="2">
    <source>
        <dbReference type="Proteomes" id="UP000604737"/>
    </source>
</evidence>
<dbReference type="SMART" id="SM00855">
    <property type="entry name" value="PGAM"/>
    <property type="match status" value="1"/>
</dbReference>
<dbReference type="Gene3D" id="3.40.50.1240">
    <property type="entry name" value="Phosphoglycerate mutase-like"/>
    <property type="match status" value="1"/>
</dbReference>
<comment type="caution">
    <text evidence="1">The sequence shown here is derived from an EMBL/GenBank/DDBJ whole genome shotgun (WGS) entry which is preliminary data.</text>
</comment>
<dbReference type="PANTHER" id="PTHR48100:SF1">
    <property type="entry name" value="HISTIDINE PHOSPHATASE FAMILY PROTEIN-RELATED"/>
    <property type="match status" value="1"/>
</dbReference>
<reference evidence="2" key="1">
    <citation type="journal article" date="2019" name="Int. J. Syst. Evol. Microbiol.">
        <title>The Global Catalogue of Microorganisms (GCM) 10K type strain sequencing project: providing services to taxonomists for standard genome sequencing and annotation.</title>
        <authorList>
            <consortium name="The Broad Institute Genomics Platform"/>
            <consortium name="The Broad Institute Genome Sequencing Center for Infectious Disease"/>
            <person name="Wu L."/>
            <person name="Ma J."/>
        </authorList>
    </citation>
    <scope>NUCLEOTIDE SEQUENCE [LARGE SCALE GENOMIC DNA]</scope>
    <source>
        <strain evidence="2">KCTC 23701</strain>
    </source>
</reference>
<dbReference type="Proteomes" id="UP000604737">
    <property type="component" value="Unassembled WGS sequence"/>
</dbReference>
<evidence type="ECO:0000313" key="1">
    <source>
        <dbReference type="EMBL" id="GHD67944.1"/>
    </source>
</evidence>
<accession>A0ABQ3H366</accession>
<gene>
    <name evidence="1" type="ORF">GCM10007350_32380</name>
</gene>
<dbReference type="PANTHER" id="PTHR48100">
    <property type="entry name" value="BROAD-SPECIFICITY PHOSPHATASE YOR283W-RELATED"/>
    <property type="match status" value="1"/>
</dbReference>
<name>A0ABQ3H366_9NEIS</name>
<dbReference type="CDD" id="cd07067">
    <property type="entry name" value="HP_PGM_like"/>
    <property type="match status" value="1"/>
</dbReference>
<dbReference type="RefSeq" id="WP_189461954.1">
    <property type="nucleotide sequence ID" value="NZ_BMYO01000009.1"/>
</dbReference>
<dbReference type="InterPro" id="IPR013078">
    <property type="entry name" value="His_Pase_superF_clade-1"/>
</dbReference>
<protein>
    <recommendedName>
        <fullName evidence="3">Histidine phosphatase family protein</fullName>
    </recommendedName>
</protein>
<keyword evidence="2" id="KW-1185">Reference proteome</keyword>
<dbReference type="InterPro" id="IPR029033">
    <property type="entry name" value="His_PPase_superfam"/>
</dbReference>
<organism evidence="1 2">
    <name type="scientific">Jeongeupia chitinilytica</name>
    <dbReference type="NCBI Taxonomy" id="1041641"/>
    <lineage>
        <taxon>Bacteria</taxon>
        <taxon>Pseudomonadati</taxon>
        <taxon>Pseudomonadota</taxon>
        <taxon>Betaproteobacteria</taxon>
        <taxon>Neisseriales</taxon>
        <taxon>Chitinibacteraceae</taxon>
        <taxon>Jeongeupia</taxon>
    </lineage>
</organism>
<dbReference type="EMBL" id="BMYO01000009">
    <property type="protein sequence ID" value="GHD67944.1"/>
    <property type="molecule type" value="Genomic_DNA"/>
</dbReference>